<dbReference type="EMBL" id="JAJUPA010000015">
    <property type="protein sequence ID" value="MCQ9630849.1"/>
    <property type="molecule type" value="Genomic_DNA"/>
</dbReference>
<dbReference type="RefSeq" id="WP_014992030.1">
    <property type="nucleotide sequence ID" value="NZ_CP090556.1"/>
</dbReference>
<accession>A0ABT1WZA8</accession>
<evidence type="ECO:0000313" key="2">
    <source>
        <dbReference type="Proteomes" id="UP001206331"/>
    </source>
</evidence>
<gene>
    <name evidence="1" type="ORF">LZL92_11245</name>
</gene>
<organism evidence="1 2">
    <name type="scientific">Actinobacillus suis</name>
    <dbReference type="NCBI Taxonomy" id="716"/>
    <lineage>
        <taxon>Bacteria</taxon>
        <taxon>Pseudomonadati</taxon>
        <taxon>Pseudomonadota</taxon>
        <taxon>Gammaproteobacteria</taxon>
        <taxon>Pasteurellales</taxon>
        <taxon>Pasteurellaceae</taxon>
        <taxon>Actinobacillus</taxon>
    </lineage>
</organism>
<evidence type="ECO:0000313" key="1">
    <source>
        <dbReference type="EMBL" id="MCQ9630849.1"/>
    </source>
</evidence>
<name>A0ABT1WZA8_ACTSU</name>
<dbReference type="Proteomes" id="UP001206331">
    <property type="component" value="Unassembled WGS sequence"/>
</dbReference>
<comment type="caution">
    <text evidence="1">The sequence shown here is derived from an EMBL/GenBank/DDBJ whole genome shotgun (WGS) entry which is preliminary data.</text>
</comment>
<dbReference type="GeneID" id="34292282"/>
<keyword evidence="2" id="KW-1185">Reference proteome</keyword>
<proteinExistence type="predicted"/>
<dbReference type="InterPro" id="IPR028959">
    <property type="entry name" value="Imm41"/>
</dbReference>
<protein>
    <submittedName>
        <fullName evidence="1">Immunity 41 family protein</fullName>
    </submittedName>
</protein>
<dbReference type="Pfam" id="PF15592">
    <property type="entry name" value="Imm41"/>
    <property type="match status" value="1"/>
</dbReference>
<sequence>MDDLNDFYRNITFFKEYDGNSFIGRWLDYSEWNDFEYFKLEKSLLNIARMYSEKGELEQDILIGVMRIIELMMVSNWGRFEINDLDIYARYERFKYVLARLFFKEDIFLDEFDCQPKIKK</sequence>
<reference evidence="1 2" key="1">
    <citation type="submission" date="2021-12" db="EMBL/GenBank/DDBJ databases">
        <title>Identification and characterization of A. suis stains in western Canada.</title>
        <authorList>
            <person name="Kulathunga D.G.R.S."/>
            <person name="De Oliveira Costa M."/>
        </authorList>
    </citation>
    <scope>NUCLEOTIDE SEQUENCE [LARGE SCALE GENOMIC DNA]</scope>
    <source>
        <strain evidence="1 2">18_292</strain>
    </source>
</reference>